<evidence type="ECO:0000313" key="4">
    <source>
        <dbReference type="EMBL" id="WUR03148.1"/>
    </source>
</evidence>
<evidence type="ECO:0000256" key="2">
    <source>
        <dbReference type="SAM" id="MobiDB-lite"/>
    </source>
</evidence>
<dbReference type="PANTHER" id="PTHR11289">
    <property type="entry name" value="BREAST CANCER TYPE 2 SUSCEPTIBILITY PROTEIN BRCA2"/>
    <property type="match status" value="1"/>
</dbReference>
<reference evidence="4" key="1">
    <citation type="journal article" date="2024" name="BMC Genomics">
        <title>Functional annotation of a divergent genome using sequence and structure-based similarity.</title>
        <authorList>
            <person name="Svedberg D."/>
            <person name="Winiger R.R."/>
            <person name="Berg A."/>
            <person name="Sharma H."/>
            <person name="Tellgren-Roth C."/>
            <person name="Debrunner-Vossbrinck B.A."/>
            <person name="Vossbrinck C.R."/>
            <person name="Barandun J."/>
        </authorList>
    </citation>
    <scope>NUCLEOTIDE SEQUENCE</scope>
    <source>
        <strain evidence="4">Illinois isolate</strain>
    </source>
</reference>
<dbReference type="GeneID" id="90540953"/>
<sequence length="550" mass="63476">MSSDEDFEQINFSCPEADSETTDHSELLCDVNNSFEINTNKSELSVSQTSEDEKSFFSSVTDAENLEDKKEQSFKNCAHEIDNTNFEDEANLFFSSVADVDNANLEEEANEDEIFFSSVADEENEAGEDNSFFSSVVDADEPNLEGEVSEENLFFSSVADVDEANENEEVKRIKIFDDKKDTISEIGEYKSNVNSVYSSEVGFKTGNNRKLVISADILNRAPNFSPLYKYGPIRSYNCPQKGHISTELDEKNRFLYHFNKIKEDFKKTDPNLLIIQYRWAWLNLFINKQIELGYETTRLLKISLTNRINSEYSIIRRIIEGDDVSYRYMIVLVLNIYKDILEVYDGNYSCKIKVDALIMKLLESKKFTMGFKIKLFGCKLLINPNKSIFEYDDSNPVMSASYNSFDFALPNRVLGYRKKISFIRNIRDIKKEGGIISCLKGQVKRIIESRYVVQVKGYRNSVENLETELENIKNLIEKTREEVTNEDVKIRKYVRFIFEDLTGECLVTSWTYTDEIKKDRKMILCGLKPVLSALGLHLTTCKNTYIKFCN</sequence>
<keyword evidence="1" id="KW-0175">Coiled coil</keyword>
<evidence type="ECO:0000259" key="3">
    <source>
        <dbReference type="Pfam" id="PF09103"/>
    </source>
</evidence>
<evidence type="ECO:0000256" key="1">
    <source>
        <dbReference type="SAM" id="Coils"/>
    </source>
</evidence>
<dbReference type="InterPro" id="IPR015525">
    <property type="entry name" value="BRCA2"/>
</dbReference>
<dbReference type="EMBL" id="CP142728">
    <property type="protein sequence ID" value="WUR03148.1"/>
    <property type="molecule type" value="Genomic_DNA"/>
</dbReference>
<dbReference type="PANTHER" id="PTHR11289:SF0">
    <property type="entry name" value="BREAST CANCER TYPE 2 SUSCEPTIBILITY PROTEIN"/>
    <property type="match status" value="1"/>
</dbReference>
<protein>
    <submittedName>
        <fullName evidence="4">DNA-repair protein BRCA2 domain-containing protein</fullName>
    </submittedName>
</protein>
<proteinExistence type="predicted"/>
<dbReference type="SUPFAM" id="SSF50249">
    <property type="entry name" value="Nucleic acid-binding proteins"/>
    <property type="match status" value="1"/>
</dbReference>
<dbReference type="InterPro" id="IPR012340">
    <property type="entry name" value="NA-bd_OB-fold"/>
</dbReference>
<feature type="region of interest" description="Disordered" evidence="2">
    <location>
        <begin position="1"/>
        <end position="20"/>
    </location>
</feature>
<dbReference type="RefSeq" id="XP_065329293.1">
    <property type="nucleotide sequence ID" value="XM_065473221.1"/>
</dbReference>
<name>A0AAX4JBB0_9MICR</name>
<dbReference type="Gene3D" id="2.40.50.140">
    <property type="entry name" value="Nucleic acid-binding proteins"/>
    <property type="match status" value="1"/>
</dbReference>
<feature type="coiled-coil region" evidence="1">
    <location>
        <begin position="455"/>
        <end position="489"/>
    </location>
</feature>
<dbReference type="AlphaFoldDB" id="A0AAX4JBB0"/>
<dbReference type="InterPro" id="IPR015187">
    <property type="entry name" value="BRCA2_OB_1"/>
</dbReference>
<keyword evidence="5" id="KW-1185">Reference proteome</keyword>
<gene>
    <name evidence="4" type="ORF">VNE69_03357</name>
</gene>
<dbReference type="Pfam" id="PF09103">
    <property type="entry name" value="BRCA-2_OB1"/>
    <property type="match status" value="1"/>
</dbReference>
<dbReference type="GO" id="GO:0006355">
    <property type="term" value="P:regulation of DNA-templated transcription"/>
    <property type="evidence" value="ECO:0007669"/>
    <property type="project" value="TreeGrafter"/>
</dbReference>
<organism evidence="4 5">
    <name type="scientific">Vairimorpha necatrix</name>
    <dbReference type="NCBI Taxonomy" id="6039"/>
    <lineage>
        <taxon>Eukaryota</taxon>
        <taxon>Fungi</taxon>
        <taxon>Fungi incertae sedis</taxon>
        <taxon>Microsporidia</taxon>
        <taxon>Nosematidae</taxon>
        <taxon>Vairimorpha</taxon>
    </lineage>
</organism>
<feature type="domain" description="BRCA2 OB1" evidence="3">
    <location>
        <begin position="313"/>
        <end position="417"/>
    </location>
</feature>
<dbReference type="KEGG" id="vnx:VNE69_03357"/>
<accession>A0AAX4JBB0</accession>
<evidence type="ECO:0000313" key="5">
    <source>
        <dbReference type="Proteomes" id="UP001334084"/>
    </source>
</evidence>
<dbReference type="GO" id="GO:0000724">
    <property type="term" value="P:double-strand break repair via homologous recombination"/>
    <property type="evidence" value="ECO:0007669"/>
    <property type="project" value="InterPro"/>
</dbReference>
<dbReference type="Proteomes" id="UP001334084">
    <property type="component" value="Chromosome 3"/>
</dbReference>